<dbReference type="PROSITE" id="PS00937">
    <property type="entry name" value="RIBOSOMAL_L20"/>
    <property type="match status" value="1"/>
</dbReference>
<comment type="function">
    <text evidence="7">Binds directly to 23S ribosomal RNA and is necessary for the in vitro assembly process of the 50S ribosomal subunit. It is not involved in the protein synthesizing functions of that subunit.</text>
</comment>
<dbReference type="InterPro" id="IPR035566">
    <property type="entry name" value="Ribosomal_protein_bL20_C"/>
</dbReference>
<reference evidence="8 9" key="1">
    <citation type="journal article" date="2012" name="Genome Biol.">
        <title>Genome and low-iron response of an oceanic diatom adapted to chronic iron limitation.</title>
        <authorList>
            <person name="Lommer M."/>
            <person name="Specht M."/>
            <person name="Roy A.S."/>
            <person name="Kraemer L."/>
            <person name="Andreson R."/>
            <person name="Gutowska M.A."/>
            <person name="Wolf J."/>
            <person name="Bergner S.V."/>
            <person name="Schilhabel M.B."/>
            <person name="Klostermeier U.C."/>
            <person name="Beiko R.G."/>
            <person name="Rosenstiel P."/>
            <person name="Hippler M."/>
            <person name="Laroche J."/>
        </authorList>
    </citation>
    <scope>NUCLEOTIDE SEQUENCE [LARGE SCALE GENOMIC DNA]</scope>
    <source>
        <strain evidence="8 9">CCMP1005</strain>
    </source>
</reference>
<dbReference type="eggNOG" id="KOG4707">
    <property type="taxonomic scope" value="Eukaryota"/>
</dbReference>
<dbReference type="Pfam" id="PF00453">
    <property type="entry name" value="Ribosomal_L20"/>
    <property type="match status" value="1"/>
</dbReference>
<keyword evidence="3 7" id="KW-0694">RNA-binding</keyword>
<keyword evidence="4 6" id="KW-0689">Ribosomal protein</keyword>
<comment type="similarity">
    <text evidence="1 6">Belongs to the bacterial ribosomal protein bL20 family.</text>
</comment>
<comment type="caution">
    <text evidence="8">The sequence shown here is derived from an EMBL/GenBank/DDBJ whole genome shotgun (WGS) entry which is preliminary data.</text>
</comment>
<dbReference type="GO" id="GO:1990904">
    <property type="term" value="C:ribonucleoprotein complex"/>
    <property type="evidence" value="ECO:0007669"/>
    <property type="project" value="UniProtKB-KW"/>
</dbReference>
<proteinExistence type="inferred from homology"/>
<dbReference type="NCBIfam" id="TIGR01032">
    <property type="entry name" value="rplT_bact"/>
    <property type="match status" value="1"/>
</dbReference>
<dbReference type="AlphaFoldDB" id="K0TP32"/>
<dbReference type="Gene3D" id="1.10.1900.20">
    <property type="entry name" value="Ribosomal protein L20"/>
    <property type="match status" value="1"/>
</dbReference>
<sequence>FASKKHKSVIRQSKGFRGRANRCFRIAIRRLEKSWQYAYRDRKVKKREFRKLWIQRLNAGVRQQGLSYSRFINMQAQSGVVLDRKILSSLAMNEPFSFKAVVDVVKMSH</sequence>
<dbReference type="EMBL" id="AGNL01003954">
    <property type="protein sequence ID" value="EJK74097.1"/>
    <property type="molecule type" value="Genomic_DNA"/>
</dbReference>
<dbReference type="OMA" id="GRRKNVW"/>
<dbReference type="FunFam" id="1.10.1900.20:FF:000001">
    <property type="entry name" value="50S ribosomal protein L20"/>
    <property type="match status" value="1"/>
</dbReference>
<dbReference type="GO" id="GO:0019843">
    <property type="term" value="F:rRNA binding"/>
    <property type="evidence" value="ECO:0007669"/>
    <property type="project" value="UniProtKB-KW"/>
</dbReference>
<dbReference type="PRINTS" id="PR00062">
    <property type="entry name" value="RIBOSOMALL20"/>
</dbReference>
<evidence type="ECO:0000256" key="1">
    <source>
        <dbReference type="ARBA" id="ARBA00007698"/>
    </source>
</evidence>
<evidence type="ECO:0000256" key="5">
    <source>
        <dbReference type="ARBA" id="ARBA00023274"/>
    </source>
</evidence>
<protein>
    <recommendedName>
        <fullName evidence="7">50S ribosomal protein L20</fullName>
    </recommendedName>
</protein>
<name>K0TP32_THAOC</name>
<evidence type="ECO:0000256" key="3">
    <source>
        <dbReference type="ARBA" id="ARBA00022884"/>
    </source>
</evidence>
<evidence type="ECO:0000256" key="7">
    <source>
        <dbReference type="RuleBase" id="RU004311"/>
    </source>
</evidence>
<dbReference type="Gene3D" id="6.10.160.10">
    <property type="match status" value="1"/>
</dbReference>
<dbReference type="Proteomes" id="UP000266841">
    <property type="component" value="Unassembled WGS sequence"/>
</dbReference>
<dbReference type="GO" id="GO:0003735">
    <property type="term" value="F:structural constituent of ribosome"/>
    <property type="evidence" value="ECO:0007669"/>
    <property type="project" value="InterPro"/>
</dbReference>
<dbReference type="InterPro" id="IPR005813">
    <property type="entry name" value="Ribosomal_bL20"/>
</dbReference>
<evidence type="ECO:0000313" key="8">
    <source>
        <dbReference type="EMBL" id="EJK74097.1"/>
    </source>
</evidence>
<dbReference type="GO" id="GO:0006412">
    <property type="term" value="P:translation"/>
    <property type="evidence" value="ECO:0007669"/>
    <property type="project" value="InterPro"/>
</dbReference>
<gene>
    <name evidence="8" type="ORF">THAOC_04243</name>
</gene>
<evidence type="ECO:0000256" key="4">
    <source>
        <dbReference type="ARBA" id="ARBA00022980"/>
    </source>
</evidence>
<dbReference type="PANTHER" id="PTHR10986">
    <property type="entry name" value="39S RIBOSOMAL PROTEIN L20"/>
    <property type="match status" value="1"/>
</dbReference>
<evidence type="ECO:0000256" key="6">
    <source>
        <dbReference type="RuleBase" id="RU000561"/>
    </source>
</evidence>
<dbReference type="CDD" id="cd07026">
    <property type="entry name" value="Ribosomal_L20"/>
    <property type="match status" value="1"/>
</dbReference>
<organism evidence="8 9">
    <name type="scientific">Thalassiosira oceanica</name>
    <name type="common">Marine diatom</name>
    <dbReference type="NCBI Taxonomy" id="159749"/>
    <lineage>
        <taxon>Eukaryota</taxon>
        <taxon>Sar</taxon>
        <taxon>Stramenopiles</taxon>
        <taxon>Ochrophyta</taxon>
        <taxon>Bacillariophyta</taxon>
        <taxon>Coscinodiscophyceae</taxon>
        <taxon>Thalassiosirophycidae</taxon>
        <taxon>Thalassiosirales</taxon>
        <taxon>Thalassiosiraceae</taxon>
        <taxon>Thalassiosira</taxon>
    </lineage>
</organism>
<evidence type="ECO:0000313" key="9">
    <source>
        <dbReference type="Proteomes" id="UP000266841"/>
    </source>
</evidence>
<feature type="non-terminal residue" evidence="8">
    <location>
        <position position="1"/>
    </location>
</feature>
<dbReference type="InterPro" id="IPR049946">
    <property type="entry name" value="RIBOSOMAL_L20_CS"/>
</dbReference>
<evidence type="ECO:0000256" key="2">
    <source>
        <dbReference type="ARBA" id="ARBA00022730"/>
    </source>
</evidence>
<dbReference type="GO" id="GO:0005840">
    <property type="term" value="C:ribosome"/>
    <property type="evidence" value="ECO:0007669"/>
    <property type="project" value="UniProtKB-KW"/>
</dbReference>
<keyword evidence="5 6" id="KW-0687">Ribonucleoprotein</keyword>
<keyword evidence="9" id="KW-1185">Reference proteome</keyword>
<dbReference type="OrthoDB" id="10251781at2759"/>
<dbReference type="SUPFAM" id="SSF74731">
    <property type="entry name" value="Ribosomal protein L20"/>
    <property type="match status" value="1"/>
</dbReference>
<accession>K0TP32</accession>
<keyword evidence="2 7" id="KW-0699">rRNA-binding</keyword>
<dbReference type="HAMAP" id="MF_00382">
    <property type="entry name" value="Ribosomal_bL20"/>
    <property type="match status" value="1"/>
</dbReference>